<dbReference type="Pfam" id="PF06182">
    <property type="entry name" value="ABC2_membrane_6"/>
    <property type="match status" value="1"/>
</dbReference>
<evidence type="ECO:0000256" key="1">
    <source>
        <dbReference type="SAM" id="MobiDB-lite"/>
    </source>
</evidence>
<proteinExistence type="predicted"/>
<feature type="transmembrane region" description="Helical" evidence="2">
    <location>
        <begin position="271"/>
        <end position="292"/>
    </location>
</feature>
<evidence type="ECO:0000256" key="2">
    <source>
        <dbReference type="SAM" id="Phobius"/>
    </source>
</evidence>
<reference evidence="3" key="1">
    <citation type="submission" date="2018-06" db="EMBL/GenBank/DDBJ databases">
        <authorList>
            <person name="Zhirakovskaya E."/>
        </authorList>
    </citation>
    <scope>NUCLEOTIDE SEQUENCE</scope>
</reference>
<feature type="region of interest" description="Disordered" evidence="1">
    <location>
        <begin position="1"/>
        <end position="22"/>
    </location>
</feature>
<protein>
    <submittedName>
        <fullName evidence="3">Efflux ABC transporter, permease protein</fullName>
    </submittedName>
</protein>
<organism evidence="3">
    <name type="scientific">hydrothermal vent metagenome</name>
    <dbReference type="NCBI Taxonomy" id="652676"/>
    <lineage>
        <taxon>unclassified sequences</taxon>
        <taxon>metagenomes</taxon>
        <taxon>ecological metagenomes</taxon>
    </lineage>
</organism>
<feature type="transmembrane region" description="Helical" evidence="2">
    <location>
        <begin position="216"/>
        <end position="234"/>
    </location>
</feature>
<evidence type="ECO:0000313" key="3">
    <source>
        <dbReference type="EMBL" id="VAX40272.1"/>
    </source>
</evidence>
<gene>
    <name evidence="3" type="ORF">MNBD_PLANCTO02-1919</name>
</gene>
<accession>A0A3B1DHW3</accession>
<feature type="compositionally biased region" description="Basic and acidic residues" evidence="1">
    <location>
        <begin position="1"/>
        <end position="12"/>
    </location>
</feature>
<feature type="transmembrane region" description="Helical" evidence="2">
    <location>
        <begin position="92"/>
        <end position="111"/>
    </location>
</feature>
<feature type="transmembrane region" description="Helical" evidence="2">
    <location>
        <begin position="56"/>
        <end position="80"/>
    </location>
</feature>
<keyword evidence="2" id="KW-1133">Transmembrane helix</keyword>
<feature type="transmembrane region" description="Helical" evidence="2">
    <location>
        <begin position="147"/>
        <end position="170"/>
    </location>
</feature>
<dbReference type="PANTHER" id="PTHR36833">
    <property type="entry name" value="SLR0610 PROTEIN-RELATED"/>
    <property type="match status" value="1"/>
</dbReference>
<dbReference type="PANTHER" id="PTHR36833:SF2">
    <property type="entry name" value="SLR0610 PROTEIN"/>
    <property type="match status" value="1"/>
</dbReference>
<name>A0A3B1DHW3_9ZZZZ</name>
<sequence length="304" mass="34878">MIKQERLPDSRKLLSPQPPAPNIMFNPPSHRPHYFRVMLTFLKNSLVREMSFRGNFFITVITRIFWFTAQLVLFAVIYNNVTDIKGWSREQYFVFMATGMLINAIVETFFMPNCANFSELIRTGNLDFALLKPIDTQFLISFERVNIAMLTQLFLATSLLVYSLAKLYATGGLVEPLRWSQILLYLVLIGVGVTFFYSMMITLASSSIWFGRNQGLYDFWFYITVFARYPMSIYSGTPTGEIIRFAFSYIIPILLVITIPAKVLVHGMQSWQLIGVVVVSAFLGLLISRSIFQFALRSYRSASS</sequence>
<keyword evidence="2" id="KW-0812">Transmembrane</keyword>
<keyword evidence="2" id="KW-0472">Membrane</keyword>
<feature type="transmembrane region" description="Helical" evidence="2">
    <location>
        <begin position="182"/>
        <end position="210"/>
    </location>
</feature>
<dbReference type="AlphaFoldDB" id="A0A3B1DHW3"/>
<feature type="transmembrane region" description="Helical" evidence="2">
    <location>
        <begin position="246"/>
        <end position="265"/>
    </location>
</feature>
<dbReference type="InterPro" id="IPR010390">
    <property type="entry name" value="ABC-2_transporter-like"/>
</dbReference>
<dbReference type="EMBL" id="UOGL01000420">
    <property type="protein sequence ID" value="VAX40272.1"/>
    <property type="molecule type" value="Genomic_DNA"/>
</dbReference>